<evidence type="ECO:0000313" key="2">
    <source>
        <dbReference type="Proteomes" id="UP000290572"/>
    </source>
</evidence>
<organism evidence="1 2">
    <name type="scientific">Labeo rohita</name>
    <name type="common">Indian major carp</name>
    <name type="synonym">Cyprinus rohita</name>
    <dbReference type="NCBI Taxonomy" id="84645"/>
    <lineage>
        <taxon>Eukaryota</taxon>
        <taxon>Metazoa</taxon>
        <taxon>Chordata</taxon>
        <taxon>Craniata</taxon>
        <taxon>Vertebrata</taxon>
        <taxon>Euteleostomi</taxon>
        <taxon>Actinopterygii</taxon>
        <taxon>Neopterygii</taxon>
        <taxon>Teleostei</taxon>
        <taxon>Ostariophysi</taxon>
        <taxon>Cypriniformes</taxon>
        <taxon>Cyprinidae</taxon>
        <taxon>Labeoninae</taxon>
        <taxon>Labeonini</taxon>
        <taxon>Labeo</taxon>
    </lineage>
</organism>
<dbReference type="EMBL" id="QBIY01012742">
    <property type="protein sequence ID" value="RXN17612.1"/>
    <property type="molecule type" value="Genomic_DNA"/>
</dbReference>
<comment type="caution">
    <text evidence="1">The sequence shown here is derived from an EMBL/GenBank/DDBJ whole genome shotgun (WGS) entry which is preliminary data.</text>
</comment>
<dbReference type="AlphaFoldDB" id="A0A498ME14"/>
<accession>A0A498ME14</accession>
<evidence type="ECO:0000313" key="1">
    <source>
        <dbReference type="EMBL" id="RXN17612.1"/>
    </source>
</evidence>
<name>A0A498ME14_LABRO</name>
<keyword evidence="2" id="KW-1185">Reference proteome</keyword>
<reference evidence="1 2" key="1">
    <citation type="submission" date="2018-03" db="EMBL/GenBank/DDBJ databases">
        <title>Draft genome sequence of Rohu Carp (Labeo rohita).</title>
        <authorList>
            <person name="Das P."/>
            <person name="Kushwaha B."/>
            <person name="Joshi C.G."/>
            <person name="Kumar D."/>
            <person name="Nagpure N.S."/>
            <person name="Sahoo L."/>
            <person name="Das S.P."/>
            <person name="Bit A."/>
            <person name="Patnaik S."/>
            <person name="Meher P.K."/>
            <person name="Jayasankar P."/>
            <person name="Koringa P.G."/>
            <person name="Patel N.V."/>
            <person name="Hinsu A.T."/>
            <person name="Kumar R."/>
            <person name="Pandey M."/>
            <person name="Agarwal S."/>
            <person name="Srivastava S."/>
            <person name="Singh M."/>
            <person name="Iquebal M.A."/>
            <person name="Jaiswal S."/>
            <person name="Angadi U.B."/>
            <person name="Kumar N."/>
            <person name="Raza M."/>
            <person name="Shah T.M."/>
            <person name="Rai A."/>
            <person name="Jena J.K."/>
        </authorList>
    </citation>
    <scope>NUCLEOTIDE SEQUENCE [LARGE SCALE GENOMIC DNA]</scope>
    <source>
        <strain evidence="1">DASCIFA01</strain>
        <tissue evidence="1">Testis</tissue>
    </source>
</reference>
<proteinExistence type="predicted"/>
<protein>
    <submittedName>
        <fullName evidence="1">Olfactomedin 2A</fullName>
    </submittedName>
</protein>
<dbReference type="Proteomes" id="UP000290572">
    <property type="component" value="Unassembled WGS sequence"/>
</dbReference>
<sequence length="115" mass="11831">MPAALTDIKGGSVKLESSLTCPEKAWSPNATLMMTWYSGVASMTPGNPGVSSMVAEDLGMSFMTGGGSGMAAQTGEVAALLVVFLFTSCPVDFCTHVGICFTVIGLLAKRVFSAL</sequence>
<gene>
    <name evidence="1" type="ORF">ROHU_008019</name>
</gene>